<evidence type="ECO:0000313" key="2">
    <source>
        <dbReference type="EMBL" id="KAF0767753.1"/>
    </source>
</evidence>
<feature type="compositionally biased region" description="Basic and acidic residues" evidence="1">
    <location>
        <begin position="103"/>
        <end position="112"/>
    </location>
</feature>
<evidence type="ECO:0000256" key="1">
    <source>
        <dbReference type="SAM" id="MobiDB-lite"/>
    </source>
</evidence>
<dbReference type="EMBL" id="VUJU01000901">
    <property type="protein sequence ID" value="KAF0767753.1"/>
    <property type="molecule type" value="Genomic_DNA"/>
</dbReference>
<gene>
    <name evidence="2" type="ORF">FWK35_00014648</name>
</gene>
<evidence type="ECO:0000313" key="3">
    <source>
        <dbReference type="Proteomes" id="UP000478052"/>
    </source>
</evidence>
<organism evidence="2 3">
    <name type="scientific">Aphis craccivora</name>
    <name type="common">Cowpea aphid</name>
    <dbReference type="NCBI Taxonomy" id="307492"/>
    <lineage>
        <taxon>Eukaryota</taxon>
        <taxon>Metazoa</taxon>
        <taxon>Ecdysozoa</taxon>
        <taxon>Arthropoda</taxon>
        <taxon>Hexapoda</taxon>
        <taxon>Insecta</taxon>
        <taxon>Pterygota</taxon>
        <taxon>Neoptera</taxon>
        <taxon>Paraneoptera</taxon>
        <taxon>Hemiptera</taxon>
        <taxon>Sternorrhyncha</taxon>
        <taxon>Aphidomorpha</taxon>
        <taxon>Aphidoidea</taxon>
        <taxon>Aphididae</taxon>
        <taxon>Aphidini</taxon>
        <taxon>Aphis</taxon>
        <taxon>Aphis</taxon>
    </lineage>
</organism>
<dbReference type="AlphaFoldDB" id="A0A6G0ZAV4"/>
<dbReference type="Proteomes" id="UP000478052">
    <property type="component" value="Unassembled WGS sequence"/>
</dbReference>
<sequence>MSFAHNRDKRRSVSPSFSWQYSTVDYHHGSVPVRSRTRRPQRCSSVVDATTSVAPSQLIAAPDCATALLIYRKMCACHLLECPQSKSSSRSSTPPPSFTECQQRPDGEHEEGSEMFEEPVEEIVSTLPYTHIICK</sequence>
<keyword evidence="3" id="KW-1185">Reference proteome</keyword>
<protein>
    <submittedName>
        <fullName evidence="2">Tight junction protein ZO-2 isoform X1</fullName>
    </submittedName>
</protein>
<dbReference type="OrthoDB" id="6620682at2759"/>
<reference evidence="2 3" key="1">
    <citation type="submission" date="2019-08" db="EMBL/GenBank/DDBJ databases">
        <title>Whole genome of Aphis craccivora.</title>
        <authorList>
            <person name="Voronova N.V."/>
            <person name="Shulinski R.S."/>
            <person name="Bandarenka Y.V."/>
            <person name="Zhorov D.G."/>
            <person name="Warner D."/>
        </authorList>
    </citation>
    <scope>NUCLEOTIDE SEQUENCE [LARGE SCALE GENOMIC DNA]</scope>
    <source>
        <strain evidence="2">180601</strain>
        <tissue evidence="2">Whole Body</tissue>
    </source>
</reference>
<accession>A0A6G0ZAV4</accession>
<proteinExistence type="predicted"/>
<name>A0A6G0ZAV4_APHCR</name>
<comment type="caution">
    <text evidence="2">The sequence shown here is derived from an EMBL/GenBank/DDBJ whole genome shotgun (WGS) entry which is preliminary data.</text>
</comment>
<feature type="region of interest" description="Disordered" evidence="1">
    <location>
        <begin position="84"/>
        <end position="120"/>
    </location>
</feature>